<gene>
    <name evidence="1" type="ORF">OXX778_LOCUS13833</name>
</gene>
<keyword evidence="2" id="KW-1185">Reference proteome</keyword>
<evidence type="ECO:0000313" key="2">
    <source>
        <dbReference type="Proteomes" id="UP000663879"/>
    </source>
</evidence>
<dbReference type="EMBL" id="CAJNOC010002735">
    <property type="protein sequence ID" value="CAF0948903.1"/>
    <property type="molecule type" value="Genomic_DNA"/>
</dbReference>
<dbReference type="AlphaFoldDB" id="A0A814D4W9"/>
<name>A0A814D4W9_9BILA</name>
<reference evidence="1" key="1">
    <citation type="submission" date="2021-02" db="EMBL/GenBank/DDBJ databases">
        <authorList>
            <person name="Nowell W R."/>
        </authorList>
    </citation>
    <scope>NUCLEOTIDE SEQUENCE</scope>
    <source>
        <strain evidence="1">Ploen Becks lab</strain>
    </source>
</reference>
<proteinExistence type="predicted"/>
<dbReference type="Proteomes" id="UP000663879">
    <property type="component" value="Unassembled WGS sequence"/>
</dbReference>
<organism evidence="1 2">
    <name type="scientific">Brachionus calyciflorus</name>
    <dbReference type="NCBI Taxonomy" id="104777"/>
    <lineage>
        <taxon>Eukaryota</taxon>
        <taxon>Metazoa</taxon>
        <taxon>Spiralia</taxon>
        <taxon>Gnathifera</taxon>
        <taxon>Rotifera</taxon>
        <taxon>Eurotatoria</taxon>
        <taxon>Monogononta</taxon>
        <taxon>Pseudotrocha</taxon>
        <taxon>Ploima</taxon>
        <taxon>Brachionidae</taxon>
        <taxon>Brachionus</taxon>
    </lineage>
</organism>
<sequence length="111" mass="12671">MDSVNIITDIWSNASMCSFIAFAVHGKDEDFEKLSDSASNMVKALNKAHLEDYIESFHQLYQSIDEKVAAIMSTDRVKSEDKNVKDVGDENSCKFCKTNRRHRYISNKFPA</sequence>
<comment type="caution">
    <text evidence="1">The sequence shown here is derived from an EMBL/GenBank/DDBJ whole genome shotgun (WGS) entry which is preliminary data.</text>
</comment>
<accession>A0A814D4W9</accession>
<protein>
    <submittedName>
        <fullName evidence="1">Uncharacterized protein</fullName>
    </submittedName>
</protein>
<evidence type="ECO:0000313" key="1">
    <source>
        <dbReference type="EMBL" id="CAF0948903.1"/>
    </source>
</evidence>